<name>A0A3G9JPM2_9FIRM</name>
<dbReference type="Gene3D" id="2.60.40.10">
    <property type="entry name" value="Immunoglobulins"/>
    <property type="match status" value="1"/>
</dbReference>
<accession>A0A3G9JPM2</accession>
<evidence type="ECO:0008006" key="4">
    <source>
        <dbReference type="Google" id="ProtNLM"/>
    </source>
</evidence>
<reference evidence="2 3" key="1">
    <citation type="submission" date="2018-11" db="EMBL/GenBank/DDBJ databases">
        <title>Novel Erysipelotrichaceae bacterium isolated from small intestine of a swine.</title>
        <authorList>
            <person name="Kim J.S."/>
            <person name="Choe H."/>
            <person name="Lee Y.R."/>
            <person name="Kim K.M."/>
            <person name="Park D.S."/>
        </authorList>
    </citation>
    <scope>NUCLEOTIDE SEQUENCE [LARGE SCALE GENOMIC DNA]</scope>
    <source>
        <strain evidence="2 3">SG0102</strain>
    </source>
</reference>
<proteinExistence type="predicted"/>
<dbReference type="AlphaFoldDB" id="A0A3G9JPM2"/>
<keyword evidence="3" id="KW-1185">Reference proteome</keyword>
<organism evidence="2 3">
    <name type="scientific">Intestinibaculum porci</name>
    <dbReference type="NCBI Taxonomy" id="2487118"/>
    <lineage>
        <taxon>Bacteria</taxon>
        <taxon>Bacillati</taxon>
        <taxon>Bacillota</taxon>
        <taxon>Erysipelotrichia</taxon>
        <taxon>Erysipelotrichales</taxon>
        <taxon>Erysipelotrichaceae</taxon>
        <taxon>Intestinibaculum</taxon>
    </lineage>
</organism>
<protein>
    <recommendedName>
        <fullName evidence="4">Transglutaminase-like domain-containing protein</fullName>
    </recommendedName>
</protein>
<feature type="chain" id="PRO_5018170337" description="Transglutaminase-like domain-containing protein" evidence="1">
    <location>
        <begin position="25"/>
        <end position="241"/>
    </location>
</feature>
<dbReference type="EMBL" id="AP019309">
    <property type="protein sequence ID" value="BBH26953.1"/>
    <property type="molecule type" value="Genomic_DNA"/>
</dbReference>
<dbReference type="InParanoid" id="A0A3G9JPM2"/>
<feature type="signal peptide" evidence="1">
    <location>
        <begin position="1"/>
        <end position="24"/>
    </location>
</feature>
<keyword evidence="1" id="KW-0732">Signal</keyword>
<dbReference type="Proteomes" id="UP000268059">
    <property type="component" value="Chromosome"/>
</dbReference>
<evidence type="ECO:0000313" key="2">
    <source>
        <dbReference type="EMBL" id="BBH26953.1"/>
    </source>
</evidence>
<sequence>MMKRMISFMISALLIGTSWSSVSAYNATLKASHFKSDRCDLKWNAFGKTYTIYRKAGKTYKKIATTKATHYTDRKLDDRKSYTYFVKAGQVKSNRVTKRYSHVTFAKEKTLWDHNMSKVHKKAVSDYAAQFVNTKLQKGMPTAIQLALAARCVYKQASYEQYIKHHTSVSYGPVKYHRADCGGYAALFKALCDAMKIDCWVVQPGINVDKVLTAHIFNLVKYHVDLQIISTITPQINSPLK</sequence>
<evidence type="ECO:0000313" key="3">
    <source>
        <dbReference type="Proteomes" id="UP000268059"/>
    </source>
</evidence>
<dbReference type="RefSeq" id="WP_125119733.1">
    <property type="nucleotide sequence ID" value="NZ_AP019309.1"/>
</dbReference>
<evidence type="ECO:0000256" key="1">
    <source>
        <dbReference type="SAM" id="SignalP"/>
    </source>
</evidence>
<dbReference type="InterPro" id="IPR013783">
    <property type="entry name" value="Ig-like_fold"/>
</dbReference>
<dbReference type="OrthoDB" id="9788327at2"/>
<dbReference type="KEGG" id="ebm:SG0102_18870"/>
<gene>
    <name evidence="2" type="ORF">SG0102_18870</name>
</gene>